<keyword evidence="3 5" id="KW-0378">Hydrolase</keyword>
<name>A0ABX8Y758_ANETH</name>
<feature type="binding site" evidence="5">
    <location>
        <position position="269"/>
    </location>
    <ligand>
        <name>substrate</name>
    </ligand>
</feature>
<accession>A0ABX8Y758</accession>
<dbReference type="EMBL" id="CP080764">
    <property type="protein sequence ID" value="QYY41346.1"/>
    <property type="molecule type" value="Genomic_DNA"/>
</dbReference>
<evidence type="ECO:0000256" key="1">
    <source>
        <dbReference type="ARBA" id="ARBA00011076"/>
    </source>
</evidence>
<feature type="binding site" evidence="5">
    <location>
        <position position="251"/>
    </location>
    <ligand>
        <name>substrate</name>
    </ligand>
</feature>
<evidence type="ECO:0000256" key="4">
    <source>
        <dbReference type="ARBA" id="ARBA00049534"/>
    </source>
</evidence>
<feature type="binding site" evidence="5">
    <location>
        <position position="124"/>
    </location>
    <ligand>
        <name>substrate</name>
    </ligand>
</feature>
<protein>
    <recommendedName>
        <fullName evidence="2 5">Glutaminase</fullName>
        <ecNumber evidence="2 5">3.5.1.2</ecNumber>
    </recommendedName>
</protein>
<proteinExistence type="inferred from homology"/>
<dbReference type="Proteomes" id="UP000826616">
    <property type="component" value="Chromosome"/>
</dbReference>
<dbReference type="EC" id="3.5.1.2" evidence="2 5"/>
<comment type="catalytic activity">
    <reaction evidence="4 5">
        <text>L-glutamine + H2O = L-glutamate + NH4(+)</text>
        <dbReference type="Rhea" id="RHEA:15889"/>
        <dbReference type="ChEBI" id="CHEBI:15377"/>
        <dbReference type="ChEBI" id="CHEBI:28938"/>
        <dbReference type="ChEBI" id="CHEBI:29985"/>
        <dbReference type="ChEBI" id="CHEBI:58359"/>
        <dbReference type="EC" id="3.5.1.2"/>
    </reaction>
</comment>
<dbReference type="GO" id="GO:0004359">
    <property type="term" value="F:glutaminase activity"/>
    <property type="evidence" value="ECO:0007669"/>
    <property type="project" value="UniProtKB-EC"/>
</dbReference>
<dbReference type="InterPro" id="IPR015868">
    <property type="entry name" value="Glutaminase"/>
</dbReference>
<evidence type="ECO:0000313" key="7">
    <source>
        <dbReference type="Proteomes" id="UP000826616"/>
    </source>
</evidence>
<evidence type="ECO:0000256" key="5">
    <source>
        <dbReference type="HAMAP-Rule" id="MF_00313"/>
    </source>
</evidence>
<keyword evidence="5" id="KW-0007">Acetylation</keyword>
<feature type="binding site" evidence="5">
    <location>
        <position position="175"/>
    </location>
    <ligand>
        <name>substrate</name>
    </ligand>
</feature>
<dbReference type="HAMAP" id="MF_00313">
    <property type="entry name" value="Glutaminase"/>
    <property type="match status" value="1"/>
</dbReference>
<dbReference type="RefSeq" id="WP_220558935.1">
    <property type="nucleotide sequence ID" value="NZ_CP080764.1"/>
</dbReference>
<dbReference type="GeneID" id="97141766"/>
<keyword evidence="7" id="KW-1185">Reference proteome</keyword>
<dbReference type="SUPFAM" id="SSF56601">
    <property type="entry name" value="beta-lactamase/transpeptidase-like"/>
    <property type="match status" value="1"/>
</dbReference>
<sequence length="325" mass="35759">MDDNRYQTEDKCAEQLCCWVRQYRKYTLEGACASYIPALQHVNQSQLGICIIGHNGEVIKAGEADVTFTMQSISKVISFMAVCLDKGVSYALERVDVEPTGDPYNSIMRLELKKPSKPFNPMINAGAITIASLLPGTTKEEKFDSLLELLAKLLGRHPKVDETVFMSEWNTAHYNFALAHFLKAEGFLECEVEEALYVYLRQCAIEVTTEDLARIGLILACDGYHPLKEKQMIHPELARLTKAIMLTCGMYNASGKFAAFVGAPSKSGVSGGIMTAVPSRIHKATPFHNGCGIGIYGPAIDKAGNSVAGVKLLEHISKEWELSVF</sequence>
<feature type="binding site" evidence="5">
    <location>
        <position position="72"/>
    </location>
    <ligand>
        <name>substrate</name>
    </ligand>
</feature>
<evidence type="ECO:0000256" key="2">
    <source>
        <dbReference type="ARBA" id="ARBA00012918"/>
    </source>
</evidence>
<dbReference type="PANTHER" id="PTHR12544">
    <property type="entry name" value="GLUTAMINASE"/>
    <property type="match status" value="1"/>
</dbReference>
<organism evidence="6 7">
    <name type="scientific">Aneurinibacillus thermoaerophilus</name>
    <dbReference type="NCBI Taxonomy" id="143495"/>
    <lineage>
        <taxon>Bacteria</taxon>
        <taxon>Bacillati</taxon>
        <taxon>Bacillota</taxon>
        <taxon>Bacilli</taxon>
        <taxon>Bacillales</taxon>
        <taxon>Paenibacillaceae</taxon>
        <taxon>Aneurinibacillus group</taxon>
        <taxon>Aneurinibacillus</taxon>
    </lineage>
</organism>
<dbReference type="Pfam" id="PF04960">
    <property type="entry name" value="Glutaminase"/>
    <property type="match status" value="1"/>
</dbReference>
<dbReference type="NCBIfam" id="TIGR03814">
    <property type="entry name" value="Gln_ase"/>
    <property type="match status" value="1"/>
</dbReference>
<reference evidence="6 7" key="1">
    <citation type="submission" date="2021-08" db="EMBL/GenBank/DDBJ databases">
        <title>Complete genome sequence of the strain Aneurinibacillus thermoaerophilus CCM 8960.</title>
        <authorList>
            <person name="Musilova J."/>
            <person name="Kourilova X."/>
            <person name="Pernicova I."/>
            <person name="Bezdicek M."/>
            <person name="Lengerova M."/>
            <person name="Obruca S."/>
            <person name="Sedlar K."/>
        </authorList>
    </citation>
    <scope>NUCLEOTIDE SEQUENCE [LARGE SCALE GENOMIC DNA]</scope>
    <source>
        <strain evidence="6 7">CCM 8960</strain>
    </source>
</reference>
<dbReference type="Gene3D" id="1.10.1500.10">
    <property type="match status" value="1"/>
</dbReference>
<feature type="binding site" evidence="5">
    <location>
        <position position="168"/>
    </location>
    <ligand>
        <name>substrate</name>
    </ligand>
</feature>
<dbReference type="InterPro" id="IPR012338">
    <property type="entry name" value="Beta-lactam/transpept-like"/>
</dbReference>
<dbReference type="PANTHER" id="PTHR12544:SF32">
    <property type="entry name" value="GLUTAMINASE 1"/>
    <property type="match status" value="1"/>
</dbReference>
<feature type="binding site" evidence="5">
    <location>
        <position position="199"/>
    </location>
    <ligand>
        <name>substrate</name>
    </ligand>
</feature>
<dbReference type="NCBIfam" id="NF009021">
    <property type="entry name" value="PRK12357.1"/>
    <property type="match status" value="1"/>
</dbReference>
<gene>
    <name evidence="5" type="primary">glsA</name>
    <name evidence="6" type="ORF">K3F53_10330</name>
</gene>
<dbReference type="Gene3D" id="3.40.710.10">
    <property type="entry name" value="DD-peptidase/beta-lactamase superfamily"/>
    <property type="match status" value="1"/>
</dbReference>
<comment type="subunit">
    <text evidence="5">Homotetramer.</text>
</comment>
<comment type="similarity">
    <text evidence="1 5">Belongs to the glutaminase family.</text>
</comment>
<evidence type="ECO:0000256" key="3">
    <source>
        <dbReference type="ARBA" id="ARBA00022801"/>
    </source>
</evidence>
<evidence type="ECO:0000313" key="6">
    <source>
        <dbReference type="EMBL" id="QYY41346.1"/>
    </source>
</evidence>